<feature type="region of interest" description="Disordered" evidence="1">
    <location>
        <begin position="1"/>
        <end position="32"/>
    </location>
</feature>
<dbReference type="EMBL" id="SPHZ02000004">
    <property type="protein sequence ID" value="KAF0921668.1"/>
    <property type="molecule type" value="Genomic_DNA"/>
</dbReference>
<evidence type="ECO:0000256" key="1">
    <source>
        <dbReference type="SAM" id="MobiDB-lite"/>
    </source>
</evidence>
<gene>
    <name evidence="2" type="ORF">E2562_013406</name>
</gene>
<organism evidence="2 3">
    <name type="scientific">Oryza meyeriana var. granulata</name>
    <dbReference type="NCBI Taxonomy" id="110450"/>
    <lineage>
        <taxon>Eukaryota</taxon>
        <taxon>Viridiplantae</taxon>
        <taxon>Streptophyta</taxon>
        <taxon>Embryophyta</taxon>
        <taxon>Tracheophyta</taxon>
        <taxon>Spermatophyta</taxon>
        <taxon>Magnoliopsida</taxon>
        <taxon>Liliopsida</taxon>
        <taxon>Poales</taxon>
        <taxon>Poaceae</taxon>
        <taxon>BOP clade</taxon>
        <taxon>Oryzoideae</taxon>
        <taxon>Oryzeae</taxon>
        <taxon>Oryzinae</taxon>
        <taxon>Oryza</taxon>
        <taxon>Oryza meyeriana</taxon>
    </lineage>
</organism>
<name>A0A6G1EA54_9ORYZ</name>
<dbReference type="Proteomes" id="UP000479710">
    <property type="component" value="Unassembled WGS sequence"/>
</dbReference>
<dbReference type="AlphaFoldDB" id="A0A6G1EA54"/>
<dbReference type="EMBL" id="SPHZ02000004">
    <property type="protein sequence ID" value="KAF0921669.1"/>
    <property type="molecule type" value="Genomic_DNA"/>
</dbReference>
<sequence length="81" mass="8990">MQVAGGGFRTSDGGRGRQQNMSAPTTKMADAGPPWFQVNSVRLICLFIRRYSRSSPSTAFVTHKPHIQHHTVLTSCINKYV</sequence>
<keyword evidence="3" id="KW-1185">Reference proteome</keyword>
<accession>A0A6G1EA54</accession>
<reference evidence="2 3" key="1">
    <citation type="submission" date="2019-11" db="EMBL/GenBank/DDBJ databases">
        <title>Whole genome sequence of Oryza granulata.</title>
        <authorList>
            <person name="Li W."/>
        </authorList>
    </citation>
    <scope>NUCLEOTIDE SEQUENCE [LARGE SCALE GENOMIC DNA]</scope>
    <source>
        <strain evidence="3">cv. Menghai</strain>
        <tissue evidence="2">Leaf</tissue>
    </source>
</reference>
<proteinExistence type="predicted"/>
<evidence type="ECO:0000313" key="3">
    <source>
        <dbReference type="Proteomes" id="UP000479710"/>
    </source>
</evidence>
<evidence type="ECO:0000313" key="2">
    <source>
        <dbReference type="EMBL" id="KAF0921668.1"/>
    </source>
</evidence>
<protein>
    <submittedName>
        <fullName evidence="2">Uncharacterized protein</fullName>
    </submittedName>
</protein>
<comment type="caution">
    <text evidence="2">The sequence shown here is derived from an EMBL/GenBank/DDBJ whole genome shotgun (WGS) entry which is preliminary data.</text>
</comment>